<accession>A0A0C2JF20</accession>
<evidence type="ECO:0000313" key="5">
    <source>
        <dbReference type="EMBL" id="KII76519.1"/>
    </source>
</evidence>
<dbReference type="SUPFAM" id="SSF46689">
    <property type="entry name" value="Homeodomain-like"/>
    <property type="match status" value="1"/>
</dbReference>
<protein>
    <recommendedName>
        <fullName evidence="4">HTH araC/xylS-type domain-containing protein</fullName>
    </recommendedName>
</protein>
<keyword evidence="1" id="KW-0805">Transcription regulation</keyword>
<proteinExistence type="predicted"/>
<keyword evidence="6" id="KW-1185">Reference proteome</keyword>
<accession>A0A0C2JIY1</accession>
<dbReference type="PANTHER" id="PTHR43280:SF32">
    <property type="entry name" value="TRANSCRIPTIONAL REGULATORY PROTEIN"/>
    <property type="match status" value="1"/>
</dbReference>
<feature type="domain" description="HTH araC/xylS-type" evidence="4">
    <location>
        <begin position="196"/>
        <end position="294"/>
    </location>
</feature>
<dbReference type="PANTHER" id="PTHR43280">
    <property type="entry name" value="ARAC-FAMILY TRANSCRIPTIONAL REGULATOR"/>
    <property type="match status" value="1"/>
</dbReference>
<dbReference type="STRING" id="1461322.OJ16_17180"/>
<evidence type="ECO:0000256" key="2">
    <source>
        <dbReference type="ARBA" id="ARBA00023125"/>
    </source>
</evidence>
<organism evidence="5 6">
    <name type="scientific">Vibrio renipiscarius</name>
    <dbReference type="NCBI Taxonomy" id="1461322"/>
    <lineage>
        <taxon>Bacteria</taxon>
        <taxon>Pseudomonadati</taxon>
        <taxon>Pseudomonadota</taxon>
        <taxon>Gammaproteobacteria</taxon>
        <taxon>Vibrionales</taxon>
        <taxon>Vibrionaceae</taxon>
        <taxon>Vibrio</taxon>
    </lineage>
</organism>
<dbReference type="GO" id="GO:0043565">
    <property type="term" value="F:sequence-specific DNA binding"/>
    <property type="evidence" value="ECO:0007669"/>
    <property type="project" value="InterPro"/>
</dbReference>
<comment type="caution">
    <text evidence="5">The sequence shown here is derived from an EMBL/GenBank/DDBJ whole genome shotgun (WGS) entry which is preliminary data.</text>
</comment>
<dbReference type="Proteomes" id="UP000031672">
    <property type="component" value="Unassembled WGS sequence"/>
</dbReference>
<dbReference type="OrthoDB" id="9814125at2"/>
<gene>
    <name evidence="5" type="ORF">OJ16_17180</name>
</gene>
<evidence type="ECO:0000313" key="6">
    <source>
        <dbReference type="Proteomes" id="UP000031672"/>
    </source>
</evidence>
<reference evidence="5 6" key="1">
    <citation type="submission" date="2014-11" db="EMBL/GenBank/DDBJ databases">
        <title>Draft Genome Sequence of Vibrio piscirenalis strains CECT 8603T and CECT 8604, two marine Gammaproteobacterium isolated from cultured gilthead sea bream (Sparus aurata).</title>
        <authorList>
            <person name="Arahal D.R."/>
            <person name="Rodrigo-Torres L."/>
            <person name="Lucena T."/>
            <person name="Pujalte M.J."/>
        </authorList>
    </citation>
    <scope>NUCLEOTIDE SEQUENCE [LARGE SCALE GENOMIC DNA]</scope>
    <source>
        <strain evidence="5 6">DCR 1-4-2</strain>
    </source>
</reference>
<dbReference type="InterPro" id="IPR009057">
    <property type="entry name" value="Homeodomain-like_sf"/>
</dbReference>
<sequence>MNCKNIPLERLRSESALTNPYIYRISELYDQRGIEDVSRHHRLNFSALIYITEGVGQHYIDHQRQQIRAGTLLTLGKNQIHAFAKNRTVDGFVMPFNCTFLADSKHDPYFDSIIAALVQINCIHAVSDDVDALLRVMANEFFSDSEFRAEIIRSLLRSILLKTIVPEYKTKANLTQNDRSALSARFHSNISSSDFYRLKNYIDEHFNLRPSVVEIALSMGKSVKQLDKLSKDNAGISVKELLDERVLIEAKRQLAFSQYSIADIAAQLGFNEATNMTKFFKRHTDVSPKDFRQLCRMGLKQK</sequence>
<dbReference type="AlphaFoldDB" id="A0A0C2JF20"/>
<name>A0A0C2JF20_9VIBR</name>
<dbReference type="RefSeq" id="WP_040992465.1">
    <property type="nucleotide sequence ID" value="NZ_JTKH01000024.1"/>
</dbReference>
<dbReference type="SUPFAM" id="SSF51215">
    <property type="entry name" value="Regulatory protein AraC"/>
    <property type="match status" value="1"/>
</dbReference>
<keyword evidence="2" id="KW-0238">DNA-binding</keyword>
<dbReference type="SMART" id="SM00342">
    <property type="entry name" value="HTH_ARAC"/>
    <property type="match status" value="1"/>
</dbReference>
<evidence type="ECO:0000256" key="1">
    <source>
        <dbReference type="ARBA" id="ARBA00023015"/>
    </source>
</evidence>
<dbReference type="GO" id="GO:0003700">
    <property type="term" value="F:DNA-binding transcription factor activity"/>
    <property type="evidence" value="ECO:0007669"/>
    <property type="project" value="InterPro"/>
</dbReference>
<dbReference type="Pfam" id="PF12833">
    <property type="entry name" value="HTH_18"/>
    <property type="match status" value="1"/>
</dbReference>
<dbReference type="InterPro" id="IPR003313">
    <property type="entry name" value="AraC-bd"/>
</dbReference>
<evidence type="ECO:0000259" key="4">
    <source>
        <dbReference type="PROSITE" id="PS01124"/>
    </source>
</evidence>
<dbReference type="Pfam" id="PF02311">
    <property type="entry name" value="AraC_binding"/>
    <property type="match status" value="1"/>
</dbReference>
<evidence type="ECO:0000256" key="3">
    <source>
        <dbReference type="ARBA" id="ARBA00023163"/>
    </source>
</evidence>
<dbReference type="InterPro" id="IPR018060">
    <property type="entry name" value="HTH_AraC"/>
</dbReference>
<dbReference type="EMBL" id="JTKH01000024">
    <property type="protein sequence ID" value="KII76519.1"/>
    <property type="molecule type" value="Genomic_DNA"/>
</dbReference>
<dbReference type="Gene3D" id="1.10.10.60">
    <property type="entry name" value="Homeodomain-like"/>
    <property type="match status" value="1"/>
</dbReference>
<dbReference type="PROSITE" id="PS01124">
    <property type="entry name" value="HTH_ARAC_FAMILY_2"/>
    <property type="match status" value="1"/>
</dbReference>
<dbReference type="InterPro" id="IPR037923">
    <property type="entry name" value="HTH-like"/>
</dbReference>
<keyword evidence="3" id="KW-0804">Transcription</keyword>